<protein>
    <submittedName>
        <fullName evidence="14">G-protein coupled receptor 4</fullName>
    </submittedName>
</protein>
<feature type="transmembrane region" description="Helical" evidence="12">
    <location>
        <begin position="142"/>
        <end position="164"/>
    </location>
</feature>
<keyword evidence="9" id="KW-0325">Glycoprotein</keyword>
<evidence type="ECO:0000256" key="12">
    <source>
        <dbReference type="SAM" id="Phobius"/>
    </source>
</evidence>
<dbReference type="OrthoDB" id="9946711at2759"/>
<feature type="transmembrane region" description="Helical" evidence="12">
    <location>
        <begin position="31"/>
        <end position="52"/>
    </location>
</feature>
<evidence type="ECO:0000256" key="6">
    <source>
        <dbReference type="ARBA" id="ARBA00023136"/>
    </source>
</evidence>
<dbReference type="PROSITE" id="PS50262">
    <property type="entry name" value="G_PROTEIN_RECEP_F1_2"/>
    <property type="match status" value="1"/>
</dbReference>
<keyword evidence="6 12" id="KW-0472">Membrane</keyword>
<dbReference type="GO" id="GO:0005886">
    <property type="term" value="C:plasma membrane"/>
    <property type="evidence" value="ECO:0007669"/>
    <property type="project" value="UniProtKB-SubCell"/>
</dbReference>
<comment type="caution">
    <text evidence="14">The sequence shown here is derived from an EMBL/GenBank/DDBJ whole genome shotgun (WGS) entry which is preliminary data.</text>
</comment>
<dbReference type="AlphaFoldDB" id="A0A444UJP2"/>
<keyword evidence="4 12" id="KW-1133">Transmembrane helix</keyword>
<dbReference type="PRINTS" id="PR01157">
    <property type="entry name" value="P2YPURNOCPTR"/>
</dbReference>
<dbReference type="InterPro" id="IPR000276">
    <property type="entry name" value="GPCR_Rhodpsn"/>
</dbReference>
<evidence type="ECO:0000256" key="10">
    <source>
        <dbReference type="ARBA" id="ARBA00023224"/>
    </source>
</evidence>
<name>A0A444UJP2_ACIRT</name>
<dbReference type="Proteomes" id="UP000289886">
    <property type="component" value="Unassembled WGS sequence"/>
</dbReference>
<evidence type="ECO:0000313" key="14">
    <source>
        <dbReference type="EMBL" id="RXM35406.1"/>
    </source>
</evidence>
<comment type="similarity">
    <text evidence="11">Belongs to the G-protein coupled receptor 1 family.</text>
</comment>
<evidence type="ECO:0000256" key="2">
    <source>
        <dbReference type="ARBA" id="ARBA00022475"/>
    </source>
</evidence>
<evidence type="ECO:0000256" key="7">
    <source>
        <dbReference type="ARBA" id="ARBA00023157"/>
    </source>
</evidence>
<evidence type="ECO:0000256" key="11">
    <source>
        <dbReference type="RuleBase" id="RU000688"/>
    </source>
</evidence>
<evidence type="ECO:0000256" key="1">
    <source>
        <dbReference type="ARBA" id="ARBA00004651"/>
    </source>
</evidence>
<evidence type="ECO:0000256" key="4">
    <source>
        <dbReference type="ARBA" id="ARBA00022989"/>
    </source>
</evidence>
<evidence type="ECO:0000256" key="8">
    <source>
        <dbReference type="ARBA" id="ARBA00023170"/>
    </source>
</evidence>
<dbReference type="PRINTS" id="PR00237">
    <property type="entry name" value="GPCRRHODOPSN"/>
</dbReference>
<evidence type="ECO:0000313" key="15">
    <source>
        <dbReference type="Proteomes" id="UP000289886"/>
    </source>
</evidence>
<keyword evidence="7" id="KW-1015">Disulfide bond</keyword>
<dbReference type="PANTHER" id="PTHR24234:SF8">
    <property type="entry name" value="G-PROTEIN COUPLED RECEPTOR 4-LIKE"/>
    <property type="match status" value="1"/>
</dbReference>
<dbReference type="PROSITE" id="PS00237">
    <property type="entry name" value="G_PROTEIN_RECEP_F1_1"/>
    <property type="match status" value="1"/>
</dbReference>
<keyword evidence="3 11" id="KW-0812">Transmembrane</keyword>
<evidence type="ECO:0000256" key="5">
    <source>
        <dbReference type="ARBA" id="ARBA00023040"/>
    </source>
</evidence>
<evidence type="ECO:0000256" key="3">
    <source>
        <dbReference type="ARBA" id="ARBA00022692"/>
    </source>
</evidence>
<keyword evidence="8 11" id="KW-0675">Receptor</keyword>
<dbReference type="InterPro" id="IPR017452">
    <property type="entry name" value="GPCR_Rhodpsn_7TM"/>
</dbReference>
<feature type="transmembrane region" description="Helical" evidence="12">
    <location>
        <begin position="103"/>
        <end position="122"/>
    </location>
</feature>
<dbReference type="SUPFAM" id="SSF81321">
    <property type="entry name" value="Family A G protein-coupled receptor-like"/>
    <property type="match status" value="1"/>
</dbReference>
<feature type="transmembrane region" description="Helical" evidence="12">
    <location>
        <begin position="231"/>
        <end position="249"/>
    </location>
</feature>
<dbReference type="GO" id="GO:0004930">
    <property type="term" value="F:G protein-coupled receptor activity"/>
    <property type="evidence" value="ECO:0007669"/>
    <property type="project" value="UniProtKB-KW"/>
</dbReference>
<comment type="subcellular location">
    <subcellularLocation>
        <location evidence="1">Cell membrane</location>
        <topology evidence="1">Multi-pass membrane protein</topology>
    </subcellularLocation>
</comment>
<dbReference type="PANTHER" id="PTHR24234">
    <property type="entry name" value="LYSOPHOSPHATIDIC ACID RECEPTOR 5/SPHINGOSYLPHOSPHORYLCHOLINE RECEPTOR"/>
    <property type="match status" value="1"/>
</dbReference>
<feature type="domain" description="G-protein coupled receptors family 1 profile" evidence="13">
    <location>
        <begin position="43"/>
        <end position="292"/>
    </location>
</feature>
<dbReference type="EMBL" id="SCEB01214426">
    <property type="protein sequence ID" value="RXM35406.1"/>
    <property type="molecule type" value="Genomic_DNA"/>
</dbReference>
<gene>
    <name evidence="14" type="ORF">EOD39_12996</name>
</gene>
<evidence type="ECO:0000259" key="13">
    <source>
        <dbReference type="PROSITE" id="PS50262"/>
    </source>
</evidence>
<keyword evidence="2" id="KW-1003">Cell membrane</keyword>
<keyword evidence="15" id="KW-1185">Reference proteome</keyword>
<accession>A0A444UJP2</accession>
<feature type="transmembrane region" description="Helical" evidence="12">
    <location>
        <begin position="184"/>
        <end position="210"/>
    </location>
</feature>
<feature type="transmembrane region" description="Helical" evidence="12">
    <location>
        <begin position="64"/>
        <end position="83"/>
    </location>
</feature>
<dbReference type="Pfam" id="PF00001">
    <property type="entry name" value="7tm_1"/>
    <property type="match status" value="1"/>
</dbReference>
<dbReference type="Gene3D" id="1.20.1070.10">
    <property type="entry name" value="Rhodopsin 7-helix transmembrane proteins"/>
    <property type="match status" value="1"/>
</dbReference>
<organism evidence="14 15">
    <name type="scientific">Acipenser ruthenus</name>
    <name type="common">Sterlet sturgeon</name>
    <dbReference type="NCBI Taxonomy" id="7906"/>
    <lineage>
        <taxon>Eukaryota</taxon>
        <taxon>Metazoa</taxon>
        <taxon>Chordata</taxon>
        <taxon>Craniata</taxon>
        <taxon>Vertebrata</taxon>
        <taxon>Euteleostomi</taxon>
        <taxon>Actinopterygii</taxon>
        <taxon>Chondrostei</taxon>
        <taxon>Acipenseriformes</taxon>
        <taxon>Acipenseridae</taxon>
        <taxon>Acipenser</taxon>
    </lineage>
</organism>
<keyword evidence="5 11" id="KW-0297">G-protein coupled receptor</keyword>
<sequence>MNTTSNTTTATNANPTSCDNDFSSDGMFLPVLYGFVFCIGLPASCLAIYGLYRLVKTENILPVFIMNLLLSDILQISTLPLWIDYYSQGHRWRFGKTFCTITGTLFYVSMFVSIGFMCCIALERYLAVSHPMWFQNPKRLKYTAMLCVGMWITFTFPALVYLDFSKDYPASDLCFEDDYPDKKLAMFNLITMVMIFTPALILLVVLYSATRRSITKAVSIPDNEKKRINRLLALVLLIFILVFGPYHVICYVKNVLVILQEDICHFESKIFIYLQIAKGFLSLNSLLDPMLYIFVCKNVRKEMLASFQRLASLIDHRKTLQANQTAVTSTSTD</sequence>
<evidence type="ECO:0000256" key="9">
    <source>
        <dbReference type="ARBA" id="ARBA00023180"/>
    </source>
</evidence>
<reference evidence="14 15" key="1">
    <citation type="submission" date="2019-01" db="EMBL/GenBank/DDBJ databases">
        <title>Draft Genome and Complete Hox-Cluster Characterization of the Sterlet Sturgeon (Acipenser ruthenus).</title>
        <authorList>
            <person name="Wei Q."/>
        </authorList>
    </citation>
    <scope>NUCLEOTIDE SEQUENCE [LARGE SCALE GENOMIC DNA]</scope>
    <source>
        <strain evidence="14">WHYD16114868_AA</strain>
        <tissue evidence="14">Blood</tissue>
    </source>
</reference>
<keyword evidence="10 11" id="KW-0807">Transducer</keyword>
<proteinExistence type="inferred from homology"/>